<evidence type="ECO:0000256" key="1">
    <source>
        <dbReference type="SAM" id="Phobius"/>
    </source>
</evidence>
<feature type="transmembrane region" description="Helical" evidence="1">
    <location>
        <begin position="853"/>
        <end position="871"/>
    </location>
</feature>
<name>A0A8T0DZ47_9TREM</name>
<feature type="transmembrane region" description="Helical" evidence="1">
    <location>
        <begin position="23"/>
        <end position="44"/>
    </location>
</feature>
<feature type="transmembrane region" description="Helical" evidence="1">
    <location>
        <begin position="675"/>
        <end position="698"/>
    </location>
</feature>
<dbReference type="InterPro" id="IPR036259">
    <property type="entry name" value="MFS_trans_sf"/>
</dbReference>
<dbReference type="PANTHER" id="PTHR11360:SF284">
    <property type="entry name" value="EG:103B4.3 PROTEIN-RELATED"/>
    <property type="match status" value="1"/>
</dbReference>
<comment type="caution">
    <text evidence="2">The sequence shown here is derived from an EMBL/GenBank/DDBJ whole genome shotgun (WGS) entry which is preliminary data.</text>
</comment>
<dbReference type="AlphaFoldDB" id="A0A8T0DZ47"/>
<keyword evidence="1" id="KW-1133">Transmembrane helix</keyword>
<dbReference type="InterPro" id="IPR011701">
    <property type="entry name" value="MFS"/>
</dbReference>
<accession>A0A8T0DZ47</accession>
<evidence type="ECO:0000313" key="3">
    <source>
        <dbReference type="Proteomes" id="UP000699462"/>
    </source>
</evidence>
<dbReference type="OrthoDB" id="6499973at2759"/>
<gene>
    <name evidence="2" type="ORF">P879_00591</name>
</gene>
<keyword evidence="1" id="KW-0812">Transmembrane</keyword>
<feature type="transmembrane region" description="Helical" evidence="1">
    <location>
        <begin position="50"/>
        <end position="74"/>
    </location>
</feature>
<reference evidence="2 3" key="1">
    <citation type="submission" date="2019-07" db="EMBL/GenBank/DDBJ databases">
        <title>Annotation for the trematode Paragonimus westermani.</title>
        <authorList>
            <person name="Choi Y.-J."/>
        </authorList>
    </citation>
    <scope>NUCLEOTIDE SEQUENCE [LARGE SCALE GENOMIC DNA]</scope>
    <source>
        <strain evidence="2">180907_Pwestermani</strain>
    </source>
</reference>
<dbReference type="PANTHER" id="PTHR11360">
    <property type="entry name" value="MONOCARBOXYLATE TRANSPORTER"/>
    <property type="match status" value="1"/>
</dbReference>
<keyword evidence="3" id="KW-1185">Reference proteome</keyword>
<evidence type="ECO:0000313" key="2">
    <source>
        <dbReference type="EMBL" id="KAF8572484.1"/>
    </source>
</evidence>
<keyword evidence="1" id="KW-0472">Membrane</keyword>
<dbReference type="SUPFAM" id="SSF103473">
    <property type="entry name" value="MFS general substrate transporter"/>
    <property type="match status" value="2"/>
</dbReference>
<dbReference type="Proteomes" id="UP000699462">
    <property type="component" value="Unassembled WGS sequence"/>
</dbReference>
<dbReference type="EMBL" id="JTDF01000017">
    <property type="protein sequence ID" value="KAF8572484.1"/>
    <property type="molecule type" value="Genomic_DNA"/>
</dbReference>
<feature type="transmembrane region" description="Helical" evidence="1">
    <location>
        <begin position="710"/>
        <end position="732"/>
    </location>
</feature>
<dbReference type="InterPro" id="IPR050327">
    <property type="entry name" value="Proton-linked_MCT"/>
</dbReference>
<sequence>SAFGAVYLPAVISVNIYFNRKRALANGIATIGSPVGAILFGPVTGHLLQIYQWSNTLIIFAGLLLNCVAFGCLYRPLKPTVNLKPLSATYLPEELEAIKIEDVDTSGIFVNESIRASQSIFLSNGRIVKPLIQFNEAMEIESDNLSDVPCVPGTMNDVCKSSIVVFDKQPSSAFDETNPFKQKLLLTKITSEQDATLLASSREVANFDKLGEDKKTFSPNEHVFQDHSKSSETAANGNLVNLGERCTLAKNDDHHVDIPKTTAPGFLSKAAEKTRRGLQPCHSPNFVKNDTTVREYKAFKGRPTGGCIISTPCLSSNTYQDLLSCKSVGWINGSDGITKGKASNGLVLAPCCEQQTPYSKQPYNQSVGYVTDPVDAKSSPLLSPFNRESFITRKAMRFNKIHLSTIFANELDQSVTTKVFLSSEDQLQHSATVFGSYVNGSPISERKIEMAILDSKPTLVLLPHPEITINDYRRPFYRSDIFYEKNVPLKSLSCVSTTPNCHSKTMRSLNLDANIYRTKCNSRNESLNTFTGAEMSEKECGPECFDSQKRWHGSLLLSLTNIPVSNERDVENTKYSEYVQSNLSKAGLEYKDMDDASCLENCYTCIRRIRDRRIFSPLSKTVRLEHQNEKYYHVESKLIVKKKTWLSTFQKFCFRKAFCDVVHIMTDIGLLKNRGYLLAFLANFFALLGTYIPIIYVSDLASHHAIQEKQTMYLISIMGVASIVGRLGFAWLSSRIAVSPIVLQTVTQILLGLTTALMPFQSDFKSQAAAFAMHGLLSGPLASLSTTILCELVDLDELTTAVGLITLSRGIASGIGPPLAGLSYELTGGLTVSYIGAVPSCVSHQSKQNKGDFLCRLIILVLMTFGPWSNLSFSP</sequence>
<dbReference type="Gene3D" id="1.20.1250.20">
    <property type="entry name" value="MFS general substrate transporter like domains"/>
    <property type="match status" value="2"/>
</dbReference>
<evidence type="ECO:0008006" key="4">
    <source>
        <dbReference type="Google" id="ProtNLM"/>
    </source>
</evidence>
<protein>
    <recommendedName>
        <fullName evidence="4">Major facilitator superfamily (MFS) profile domain-containing protein</fullName>
    </recommendedName>
</protein>
<feature type="non-terminal residue" evidence="2">
    <location>
        <position position="1"/>
    </location>
</feature>
<dbReference type="GO" id="GO:0008028">
    <property type="term" value="F:monocarboxylic acid transmembrane transporter activity"/>
    <property type="evidence" value="ECO:0007669"/>
    <property type="project" value="TreeGrafter"/>
</dbReference>
<organism evidence="2 3">
    <name type="scientific">Paragonimus westermani</name>
    <dbReference type="NCBI Taxonomy" id="34504"/>
    <lineage>
        <taxon>Eukaryota</taxon>
        <taxon>Metazoa</taxon>
        <taxon>Spiralia</taxon>
        <taxon>Lophotrochozoa</taxon>
        <taxon>Platyhelminthes</taxon>
        <taxon>Trematoda</taxon>
        <taxon>Digenea</taxon>
        <taxon>Plagiorchiida</taxon>
        <taxon>Troglotremata</taxon>
        <taxon>Troglotrematidae</taxon>
        <taxon>Paragonimus</taxon>
    </lineage>
</organism>
<proteinExistence type="predicted"/>
<dbReference type="Pfam" id="PF07690">
    <property type="entry name" value="MFS_1"/>
    <property type="match status" value="2"/>
</dbReference>